<dbReference type="InterPro" id="IPR052897">
    <property type="entry name" value="Sec-Metab_Biosynth_Hydrolase"/>
</dbReference>
<sequence length="198" mass="21449">MGKQEWYRTITPTTKPTVVIIYGGWHVPESHEKLITALQKAGCETRPPTADLYNTSDLIRSYISSLMRAGRTVVAIMHYGGQVRSNSLVGLCLGTRASQGLRGGVSHLIYMAAFAVPEGTAMMGKVKEFGHMNLVPLARSTTAACREIPVAYIRCTADMTVPLDYQNSFTFDLATGHCPNLTAVDGVVDALNKIVGTK</sequence>
<dbReference type="PANTHER" id="PTHR37017:SF10">
    <property type="entry name" value="AB HYDROLASE-1 DOMAIN-CONTAINING PROTEIN"/>
    <property type="match status" value="1"/>
</dbReference>
<proteinExistence type="predicted"/>
<name>A0AAE0P0K8_9PEZI</name>
<protein>
    <submittedName>
        <fullName evidence="1">Uncharacterized protein</fullName>
    </submittedName>
</protein>
<evidence type="ECO:0000313" key="2">
    <source>
        <dbReference type="Proteomes" id="UP001285441"/>
    </source>
</evidence>
<gene>
    <name evidence="1" type="ORF">B0H63DRAFT_493206</name>
</gene>
<reference evidence="1" key="1">
    <citation type="journal article" date="2023" name="Mol. Phylogenet. Evol.">
        <title>Genome-scale phylogeny and comparative genomics of the fungal order Sordariales.</title>
        <authorList>
            <person name="Hensen N."/>
            <person name="Bonometti L."/>
            <person name="Westerberg I."/>
            <person name="Brannstrom I.O."/>
            <person name="Guillou S."/>
            <person name="Cros-Aarteil S."/>
            <person name="Calhoun S."/>
            <person name="Haridas S."/>
            <person name="Kuo A."/>
            <person name="Mondo S."/>
            <person name="Pangilinan J."/>
            <person name="Riley R."/>
            <person name="LaButti K."/>
            <person name="Andreopoulos B."/>
            <person name="Lipzen A."/>
            <person name="Chen C."/>
            <person name="Yan M."/>
            <person name="Daum C."/>
            <person name="Ng V."/>
            <person name="Clum A."/>
            <person name="Steindorff A."/>
            <person name="Ohm R.A."/>
            <person name="Martin F."/>
            <person name="Silar P."/>
            <person name="Natvig D.O."/>
            <person name="Lalanne C."/>
            <person name="Gautier V."/>
            <person name="Ament-Velasquez S.L."/>
            <person name="Kruys A."/>
            <person name="Hutchinson M.I."/>
            <person name="Powell A.J."/>
            <person name="Barry K."/>
            <person name="Miller A.N."/>
            <person name="Grigoriev I.V."/>
            <person name="Debuchy R."/>
            <person name="Gladieux P."/>
            <person name="Hiltunen Thoren M."/>
            <person name="Johannesson H."/>
        </authorList>
    </citation>
    <scope>NUCLEOTIDE SEQUENCE</scope>
    <source>
        <strain evidence="1">CBS 232.78</strain>
    </source>
</reference>
<organism evidence="1 2">
    <name type="scientific">Podospora didyma</name>
    <dbReference type="NCBI Taxonomy" id="330526"/>
    <lineage>
        <taxon>Eukaryota</taxon>
        <taxon>Fungi</taxon>
        <taxon>Dikarya</taxon>
        <taxon>Ascomycota</taxon>
        <taxon>Pezizomycotina</taxon>
        <taxon>Sordariomycetes</taxon>
        <taxon>Sordariomycetidae</taxon>
        <taxon>Sordariales</taxon>
        <taxon>Podosporaceae</taxon>
        <taxon>Podospora</taxon>
    </lineage>
</organism>
<dbReference type="Proteomes" id="UP001285441">
    <property type="component" value="Unassembled WGS sequence"/>
</dbReference>
<dbReference type="InterPro" id="IPR029058">
    <property type="entry name" value="AB_hydrolase_fold"/>
</dbReference>
<dbReference type="AlphaFoldDB" id="A0AAE0P0K8"/>
<comment type="caution">
    <text evidence="1">The sequence shown here is derived from an EMBL/GenBank/DDBJ whole genome shotgun (WGS) entry which is preliminary data.</text>
</comment>
<keyword evidence="2" id="KW-1185">Reference proteome</keyword>
<dbReference type="SUPFAM" id="SSF53474">
    <property type="entry name" value="alpha/beta-Hydrolases"/>
    <property type="match status" value="1"/>
</dbReference>
<evidence type="ECO:0000313" key="1">
    <source>
        <dbReference type="EMBL" id="KAK3391166.1"/>
    </source>
</evidence>
<dbReference type="EMBL" id="JAULSW010000002">
    <property type="protein sequence ID" value="KAK3391166.1"/>
    <property type="molecule type" value="Genomic_DNA"/>
</dbReference>
<dbReference type="Gene3D" id="3.40.50.1820">
    <property type="entry name" value="alpha/beta hydrolase"/>
    <property type="match status" value="1"/>
</dbReference>
<reference evidence="1" key="2">
    <citation type="submission" date="2023-06" db="EMBL/GenBank/DDBJ databases">
        <authorList>
            <consortium name="Lawrence Berkeley National Laboratory"/>
            <person name="Haridas S."/>
            <person name="Hensen N."/>
            <person name="Bonometti L."/>
            <person name="Westerberg I."/>
            <person name="Brannstrom I.O."/>
            <person name="Guillou S."/>
            <person name="Cros-Aarteil S."/>
            <person name="Calhoun S."/>
            <person name="Kuo A."/>
            <person name="Mondo S."/>
            <person name="Pangilinan J."/>
            <person name="Riley R."/>
            <person name="LaButti K."/>
            <person name="Andreopoulos B."/>
            <person name="Lipzen A."/>
            <person name="Chen C."/>
            <person name="Yanf M."/>
            <person name="Daum C."/>
            <person name="Ng V."/>
            <person name="Clum A."/>
            <person name="Steindorff A."/>
            <person name="Ohm R."/>
            <person name="Martin F."/>
            <person name="Silar P."/>
            <person name="Natvig D."/>
            <person name="Lalanne C."/>
            <person name="Gautier V."/>
            <person name="Ament-velasquez S.L."/>
            <person name="Kruys A."/>
            <person name="Hutchinson M.I."/>
            <person name="Powell A.J."/>
            <person name="Barry K."/>
            <person name="Miller A.N."/>
            <person name="Grigoriev I.V."/>
            <person name="Debuchy R."/>
            <person name="Gladieux P."/>
            <person name="Thoren M.H."/>
            <person name="Johannesson H."/>
        </authorList>
    </citation>
    <scope>NUCLEOTIDE SEQUENCE</scope>
    <source>
        <strain evidence="1">CBS 232.78</strain>
    </source>
</reference>
<accession>A0AAE0P0K8</accession>
<dbReference type="PANTHER" id="PTHR37017">
    <property type="entry name" value="AB HYDROLASE-1 DOMAIN-CONTAINING PROTEIN-RELATED"/>
    <property type="match status" value="1"/>
</dbReference>